<dbReference type="Proteomes" id="UP000294813">
    <property type="component" value="Unassembled WGS sequence"/>
</dbReference>
<protein>
    <submittedName>
        <fullName evidence="2">CRISPR-associated Cas6 family protein</fullName>
    </submittedName>
</protein>
<keyword evidence="3" id="KW-1185">Reference proteome</keyword>
<reference evidence="2 3" key="1">
    <citation type="submission" date="2019-03" db="EMBL/GenBank/DDBJ databases">
        <title>Genomic Encyclopedia of Type Strains, Phase IV (KMG-IV): sequencing the most valuable type-strain genomes for metagenomic binning, comparative biology and taxonomic classification.</title>
        <authorList>
            <person name="Goeker M."/>
        </authorList>
    </citation>
    <scope>NUCLEOTIDE SEQUENCE [LARGE SCALE GENOMIC DNA]</scope>
    <source>
        <strain evidence="2 3">DSM 11170</strain>
    </source>
</reference>
<accession>A0A4R2RAB1</accession>
<evidence type="ECO:0000313" key="2">
    <source>
        <dbReference type="EMBL" id="TCP60212.1"/>
    </source>
</evidence>
<dbReference type="Pfam" id="PF10040">
    <property type="entry name" value="CRISPR_Cas6"/>
    <property type="match status" value="1"/>
</dbReference>
<evidence type="ECO:0000313" key="3">
    <source>
        <dbReference type="Proteomes" id="UP000294813"/>
    </source>
</evidence>
<dbReference type="Gene3D" id="3.30.70.1900">
    <property type="match status" value="1"/>
</dbReference>
<evidence type="ECO:0000259" key="1">
    <source>
        <dbReference type="Pfam" id="PF10040"/>
    </source>
</evidence>
<organism evidence="2 3">
    <name type="scientific">Heliophilum fasciatum</name>
    <dbReference type="NCBI Taxonomy" id="35700"/>
    <lineage>
        <taxon>Bacteria</taxon>
        <taxon>Bacillati</taxon>
        <taxon>Bacillota</taxon>
        <taxon>Clostridia</taxon>
        <taxon>Eubacteriales</taxon>
        <taxon>Heliobacteriaceae</taxon>
        <taxon>Heliophilum</taxon>
    </lineage>
</organism>
<dbReference type="CDD" id="cd21141">
    <property type="entry name" value="Cas6_III-like"/>
    <property type="match status" value="1"/>
</dbReference>
<dbReference type="Gene3D" id="3.30.70.1890">
    <property type="match status" value="1"/>
</dbReference>
<sequence>MLLSMVFRLQAMNNAFLPLSHGAMAYAALLKMIDRRSPALAKEIHDVQSAKPITVAPLQSAGMVPSHPHVHIVAGEVFTWRVTALTANVAEEIQQMVHSVERVQIGQGIFQVLEVVTSWAEHGEARQTTYPELLNRWERQAVPAEVTLQFVTPTAFRRGRVHQLLPTPRLVWGSLLDRWNRWAPQSFTIGRDLLEEAILLRAWQGGTQRIELDHRAATGFTGQFTYRVQPNYPAVRLMMAVLADFAFFSGVGWQTAHGMGQVRWRAKGSLVNN</sequence>
<dbReference type="InterPro" id="IPR019267">
    <property type="entry name" value="CRISPR-assoc_Cas6_C"/>
</dbReference>
<proteinExistence type="predicted"/>
<dbReference type="EMBL" id="SLXT01000040">
    <property type="protein sequence ID" value="TCP60212.1"/>
    <property type="molecule type" value="Genomic_DNA"/>
</dbReference>
<comment type="caution">
    <text evidence="2">The sequence shown here is derived from an EMBL/GenBank/DDBJ whole genome shotgun (WGS) entry which is preliminary data.</text>
</comment>
<dbReference type="InterPro" id="IPR045747">
    <property type="entry name" value="CRISPR-assoc_prot_Cas6_N_sf"/>
</dbReference>
<gene>
    <name evidence="2" type="ORF">EDD73_14019</name>
</gene>
<dbReference type="AlphaFoldDB" id="A0A4R2RAB1"/>
<name>A0A4R2RAB1_9FIRM</name>
<feature type="domain" description="CRISPR-associated protein Cas6 C-terminal" evidence="1">
    <location>
        <begin position="148"/>
        <end position="262"/>
    </location>
</feature>